<evidence type="ECO:0000313" key="3">
    <source>
        <dbReference type="EMBL" id="KAL2340566.1"/>
    </source>
</evidence>
<evidence type="ECO:0000256" key="2">
    <source>
        <dbReference type="ARBA" id="ARBA00023157"/>
    </source>
</evidence>
<dbReference type="PANTHER" id="PTHR31614">
    <property type="entry name" value="PROTEIN DOWNSTREAM OF FLC-RELATED"/>
    <property type="match status" value="1"/>
</dbReference>
<protein>
    <submittedName>
        <fullName evidence="3">Uncharacterized protein</fullName>
    </submittedName>
</protein>
<comment type="caution">
    <text evidence="3">The sequence shown here is derived from an EMBL/GenBank/DDBJ whole genome shotgun (WGS) entry which is preliminary data.</text>
</comment>
<dbReference type="InterPro" id="IPR006041">
    <property type="entry name" value="Pollen_Ole_e1_allergen"/>
</dbReference>
<sequence>MRPSLPYTNNGKIYNHCPSLCLSLLKLHRLGLCQRQSHCEGIIYCDTCRIQFLTKLSEFLEERDIQQTDASGTYKVEMDKDHEEDTCDVVLLKSPRKDCSEVDTKSHIYERTCGVFMRDNAKNVTFNKEAMTNALGTYKVEVGGDHEEDTCKVVLLKSSRKDCSEVDIESHM</sequence>
<accession>A0ABD1MXL2</accession>
<name>A0ABD1MXL2_9FABA</name>
<dbReference type="EMBL" id="JBGMDY010000003">
    <property type="protein sequence ID" value="KAL2340566.1"/>
    <property type="molecule type" value="Genomic_DNA"/>
</dbReference>
<evidence type="ECO:0000313" key="4">
    <source>
        <dbReference type="Proteomes" id="UP001603857"/>
    </source>
</evidence>
<dbReference type="AlphaFoldDB" id="A0ABD1MXL2"/>
<proteinExistence type="inferred from homology"/>
<keyword evidence="4" id="KW-1185">Reference proteome</keyword>
<organism evidence="3 4">
    <name type="scientific">Flemingia macrophylla</name>
    <dbReference type="NCBI Taxonomy" id="520843"/>
    <lineage>
        <taxon>Eukaryota</taxon>
        <taxon>Viridiplantae</taxon>
        <taxon>Streptophyta</taxon>
        <taxon>Embryophyta</taxon>
        <taxon>Tracheophyta</taxon>
        <taxon>Spermatophyta</taxon>
        <taxon>Magnoliopsida</taxon>
        <taxon>eudicotyledons</taxon>
        <taxon>Gunneridae</taxon>
        <taxon>Pentapetalae</taxon>
        <taxon>rosids</taxon>
        <taxon>fabids</taxon>
        <taxon>Fabales</taxon>
        <taxon>Fabaceae</taxon>
        <taxon>Papilionoideae</taxon>
        <taxon>50 kb inversion clade</taxon>
        <taxon>NPAAA clade</taxon>
        <taxon>indigoferoid/millettioid clade</taxon>
        <taxon>Phaseoleae</taxon>
        <taxon>Flemingia</taxon>
    </lineage>
</organism>
<keyword evidence="2" id="KW-1015">Disulfide bond</keyword>
<gene>
    <name evidence="3" type="ORF">Fmac_008506</name>
</gene>
<comment type="similarity">
    <text evidence="1">Belongs to the Ole e I family.</text>
</comment>
<reference evidence="3 4" key="1">
    <citation type="submission" date="2024-08" db="EMBL/GenBank/DDBJ databases">
        <title>Insights into the chromosomal genome structure of Flemingia macrophylla.</title>
        <authorList>
            <person name="Ding Y."/>
            <person name="Zhao Y."/>
            <person name="Bi W."/>
            <person name="Wu M."/>
            <person name="Zhao G."/>
            <person name="Gong Y."/>
            <person name="Li W."/>
            <person name="Zhang P."/>
        </authorList>
    </citation>
    <scope>NUCLEOTIDE SEQUENCE [LARGE SCALE GENOMIC DNA]</scope>
    <source>
        <strain evidence="3">DYQJB</strain>
        <tissue evidence="3">Leaf</tissue>
    </source>
</reference>
<evidence type="ECO:0000256" key="1">
    <source>
        <dbReference type="ARBA" id="ARBA00010049"/>
    </source>
</evidence>
<dbReference type="PANTHER" id="PTHR31614:SF2">
    <property type="entry name" value="F28N24.16 PROTEIN"/>
    <property type="match status" value="1"/>
</dbReference>
<dbReference type="Pfam" id="PF01190">
    <property type="entry name" value="Pollen_Ole_e_1"/>
    <property type="match status" value="2"/>
</dbReference>
<dbReference type="Proteomes" id="UP001603857">
    <property type="component" value="Unassembled WGS sequence"/>
</dbReference>